<evidence type="ECO:0000313" key="2">
    <source>
        <dbReference type="EMBL" id="GAB98177.1"/>
    </source>
</evidence>
<protein>
    <submittedName>
        <fullName evidence="2">Uncharacterized protein</fullName>
    </submittedName>
</protein>
<dbReference type="AlphaFoldDB" id="K6X1D0"/>
<feature type="compositionally biased region" description="Pro residues" evidence="1">
    <location>
        <begin position="95"/>
        <end position="104"/>
    </location>
</feature>
<feature type="region of interest" description="Disordered" evidence="1">
    <location>
        <begin position="88"/>
        <end position="118"/>
    </location>
</feature>
<organism evidence="2 3">
    <name type="scientific">Kineosphaera limosa NBRC 100340</name>
    <dbReference type="NCBI Taxonomy" id="1184609"/>
    <lineage>
        <taxon>Bacteria</taxon>
        <taxon>Bacillati</taxon>
        <taxon>Actinomycetota</taxon>
        <taxon>Actinomycetes</taxon>
        <taxon>Micrococcales</taxon>
        <taxon>Dermatophilaceae</taxon>
        <taxon>Kineosphaera</taxon>
    </lineage>
</organism>
<dbReference type="EMBL" id="BAHD01000109">
    <property type="protein sequence ID" value="GAB98177.1"/>
    <property type="molecule type" value="Genomic_DNA"/>
</dbReference>
<reference evidence="2 3" key="1">
    <citation type="submission" date="2012-08" db="EMBL/GenBank/DDBJ databases">
        <title>Whole genome shotgun sequence of Kineosphaera limosa NBRC 100340.</title>
        <authorList>
            <person name="Yoshida I."/>
            <person name="Isaki S."/>
            <person name="Hosoyama A."/>
            <person name="Tsuchikane K."/>
            <person name="Katsumata H."/>
            <person name="Ando Y."/>
            <person name="Ohji S."/>
            <person name="Hamada M."/>
            <person name="Tamura T."/>
            <person name="Yamazoe A."/>
            <person name="Yamazaki S."/>
            <person name="Fujita N."/>
        </authorList>
    </citation>
    <scope>NUCLEOTIDE SEQUENCE [LARGE SCALE GENOMIC DNA]</scope>
    <source>
        <strain evidence="2 3">NBRC 100340</strain>
    </source>
</reference>
<feature type="non-terminal residue" evidence="2">
    <location>
        <position position="1"/>
    </location>
</feature>
<name>K6X1D0_9MICO</name>
<evidence type="ECO:0000313" key="3">
    <source>
        <dbReference type="Proteomes" id="UP000008366"/>
    </source>
</evidence>
<feature type="region of interest" description="Disordered" evidence="1">
    <location>
        <begin position="1"/>
        <end position="47"/>
    </location>
</feature>
<dbReference type="Proteomes" id="UP000008366">
    <property type="component" value="Unassembled WGS sequence"/>
</dbReference>
<sequence>GGFEAAGPPEASRRWRRRGAGSSVPGCGPEVSRTWSRSVESELEPASGRGCLRGFMRHIVARARPSPGVIHRASECRWRLADFAVDKHVDENGPSAPPSAPPDPGGAGRPSRVLRPKDSVRFYAVS</sequence>
<accession>K6X1D0</accession>
<gene>
    <name evidence="2" type="ORF">KILIM_109_00015</name>
</gene>
<comment type="caution">
    <text evidence="2">The sequence shown here is derived from an EMBL/GenBank/DDBJ whole genome shotgun (WGS) entry which is preliminary data.</text>
</comment>
<proteinExistence type="predicted"/>
<keyword evidence="3" id="KW-1185">Reference proteome</keyword>
<evidence type="ECO:0000256" key="1">
    <source>
        <dbReference type="SAM" id="MobiDB-lite"/>
    </source>
</evidence>